<gene>
    <name evidence="1" type="ORF">NPIL_68221</name>
</gene>
<keyword evidence="2" id="KW-1185">Reference proteome</keyword>
<dbReference type="Proteomes" id="UP000887013">
    <property type="component" value="Unassembled WGS sequence"/>
</dbReference>
<dbReference type="EMBL" id="BMAW01023516">
    <property type="protein sequence ID" value="GFT83142.1"/>
    <property type="molecule type" value="Genomic_DNA"/>
</dbReference>
<sequence>MERYRVRSNMDLAPSPDDLCWTEWNDLHALGVRTRRSSSEKLSDHGQRYIQSYAGQYSCYSQGKKSRDDFRKNMLFLLDIAKSSYMCCKQLEPIYDRMGSSDPILPDMIHTARDYAF</sequence>
<protein>
    <submittedName>
        <fullName evidence="1">Uncharacterized protein</fullName>
    </submittedName>
</protein>
<reference evidence="1" key="1">
    <citation type="submission" date="2020-08" db="EMBL/GenBank/DDBJ databases">
        <title>Multicomponent nature underlies the extraordinary mechanical properties of spider dragline silk.</title>
        <authorList>
            <person name="Kono N."/>
            <person name="Nakamura H."/>
            <person name="Mori M."/>
            <person name="Yoshida Y."/>
            <person name="Ohtoshi R."/>
            <person name="Malay A.D."/>
            <person name="Moran D.A.P."/>
            <person name="Tomita M."/>
            <person name="Numata K."/>
            <person name="Arakawa K."/>
        </authorList>
    </citation>
    <scope>NUCLEOTIDE SEQUENCE</scope>
</reference>
<comment type="caution">
    <text evidence="1">The sequence shown here is derived from an EMBL/GenBank/DDBJ whole genome shotgun (WGS) entry which is preliminary data.</text>
</comment>
<evidence type="ECO:0000313" key="1">
    <source>
        <dbReference type="EMBL" id="GFT83142.1"/>
    </source>
</evidence>
<accession>A0A8X6PQD0</accession>
<name>A0A8X6PQD0_NEPPI</name>
<organism evidence="1 2">
    <name type="scientific">Nephila pilipes</name>
    <name type="common">Giant wood spider</name>
    <name type="synonym">Nephila maculata</name>
    <dbReference type="NCBI Taxonomy" id="299642"/>
    <lineage>
        <taxon>Eukaryota</taxon>
        <taxon>Metazoa</taxon>
        <taxon>Ecdysozoa</taxon>
        <taxon>Arthropoda</taxon>
        <taxon>Chelicerata</taxon>
        <taxon>Arachnida</taxon>
        <taxon>Araneae</taxon>
        <taxon>Araneomorphae</taxon>
        <taxon>Entelegynae</taxon>
        <taxon>Araneoidea</taxon>
        <taxon>Nephilidae</taxon>
        <taxon>Nephila</taxon>
    </lineage>
</organism>
<evidence type="ECO:0000313" key="2">
    <source>
        <dbReference type="Proteomes" id="UP000887013"/>
    </source>
</evidence>
<proteinExistence type="predicted"/>
<dbReference type="AlphaFoldDB" id="A0A8X6PQD0"/>